<protein>
    <submittedName>
        <fullName evidence="1">Uncharacterized protein</fullName>
    </submittedName>
</protein>
<dbReference type="Proteomes" id="UP000283269">
    <property type="component" value="Unassembled WGS sequence"/>
</dbReference>
<dbReference type="AlphaFoldDB" id="A0A409WVH7"/>
<comment type="caution">
    <text evidence="1">The sequence shown here is derived from an EMBL/GenBank/DDBJ whole genome shotgun (WGS) entry which is preliminary data.</text>
</comment>
<evidence type="ECO:0000313" key="2">
    <source>
        <dbReference type="Proteomes" id="UP000283269"/>
    </source>
</evidence>
<dbReference type="Gene3D" id="3.40.50.720">
    <property type="entry name" value="NAD(P)-binding Rossmann-like Domain"/>
    <property type="match status" value="1"/>
</dbReference>
<dbReference type="InParanoid" id="A0A409WVH7"/>
<dbReference type="PANTHER" id="PTHR15020:SF50">
    <property type="entry name" value="UPF0659 PROTEIN YMR090W"/>
    <property type="match status" value="1"/>
</dbReference>
<accession>A0A409WVH7</accession>
<proteinExistence type="predicted"/>
<reference evidence="1 2" key="1">
    <citation type="journal article" date="2018" name="Evol. Lett.">
        <title>Horizontal gene cluster transfer increased hallucinogenic mushroom diversity.</title>
        <authorList>
            <person name="Reynolds H.T."/>
            <person name="Vijayakumar V."/>
            <person name="Gluck-Thaler E."/>
            <person name="Korotkin H.B."/>
            <person name="Matheny P.B."/>
            <person name="Slot J.C."/>
        </authorList>
    </citation>
    <scope>NUCLEOTIDE SEQUENCE [LARGE SCALE GENOMIC DNA]</scope>
    <source>
        <strain evidence="1 2">2631</strain>
    </source>
</reference>
<dbReference type="InterPro" id="IPR036291">
    <property type="entry name" value="NAD(P)-bd_dom_sf"/>
</dbReference>
<gene>
    <name evidence="1" type="ORF">CVT25_007143</name>
</gene>
<dbReference type="SUPFAM" id="SSF51735">
    <property type="entry name" value="NAD(P)-binding Rossmann-fold domains"/>
    <property type="match status" value="1"/>
</dbReference>
<dbReference type="PANTHER" id="PTHR15020">
    <property type="entry name" value="FLAVIN REDUCTASE-RELATED"/>
    <property type="match status" value="1"/>
</dbReference>
<sequence length="275" mass="30321">MAQNILVFGGSRNIGYYAALRFLDAGANVTFLLRSPQVFDTDEAIQQHIKSGKANLVKGDGLIVEDVRKAWTEAMKEAAVDLVLFTVGFNGAAKFHPTKGFLISPNNLVTQCLLNVLCEMPKTATLPKIITLSTSGVSRSSRTKVPFALKPLYGYLIKHALQDKLGMERIIYHCAGWKWNAEDGEPSEDIMGKDWKHRDALPSPGMLKNAMILRGALLNDGECRADSAGNKQPYRAGEGEVGGYSISRRDVAHFIFEAVTKHWEDYGNKQVSVAY</sequence>
<dbReference type="OrthoDB" id="63935at2759"/>
<organism evidence="1 2">
    <name type="scientific">Psilocybe cyanescens</name>
    <dbReference type="NCBI Taxonomy" id="93625"/>
    <lineage>
        <taxon>Eukaryota</taxon>
        <taxon>Fungi</taxon>
        <taxon>Dikarya</taxon>
        <taxon>Basidiomycota</taxon>
        <taxon>Agaricomycotina</taxon>
        <taxon>Agaricomycetes</taxon>
        <taxon>Agaricomycetidae</taxon>
        <taxon>Agaricales</taxon>
        <taxon>Agaricineae</taxon>
        <taxon>Strophariaceae</taxon>
        <taxon>Psilocybe</taxon>
    </lineage>
</organism>
<evidence type="ECO:0000313" key="1">
    <source>
        <dbReference type="EMBL" id="PPQ82534.1"/>
    </source>
</evidence>
<keyword evidence="2" id="KW-1185">Reference proteome</keyword>
<name>A0A409WVH7_PSICY</name>
<dbReference type="EMBL" id="NHYD01003124">
    <property type="protein sequence ID" value="PPQ82534.1"/>
    <property type="molecule type" value="Genomic_DNA"/>
</dbReference>
<dbReference type="STRING" id="93625.A0A409WVH7"/>